<keyword evidence="2" id="KW-0548">Nucleotidyltransferase</keyword>
<evidence type="ECO:0000259" key="8">
    <source>
        <dbReference type="Pfam" id="PF17917"/>
    </source>
</evidence>
<accession>A0A7Z0MPE4</accession>
<dbReference type="Proteomes" id="UP000537890">
    <property type="component" value="Unassembled WGS sequence"/>
</dbReference>
<evidence type="ECO:0000256" key="4">
    <source>
        <dbReference type="ARBA" id="ARBA00022759"/>
    </source>
</evidence>
<dbReference type="GO" id="GO:0016787">
    <property type="term" value="F:hydrolase activity"/>
    <property type="evidence" value="ECO:0007669"/>
    <property type="project" value="UniProtKB-KW"/>
</dbReference>
<organism evidence="9 10">
    <name type="scientific">Candidatus Methanofishera endochildressiae</name>
    <dbReference type="NCBI Taxonomy" id="2738884"/>
    <lineage>
        <taxon>Bacteria</taxon>
        <taxon>Pseudomonadati</taxon>
        <taxon>Pseudomonadota</taxon>
        <taxon>Gammaproteobacteria</taxon>
        <taxon>Candidatus Methanofishera</taxon>
    </lineage>
</organism>
<name>A0A7Z0MPE4_9GAMM</name>
<dbReference type="PANTHER" id="PTHR37984:SF5">
    <property type="entry name" value="PROTEIN NYNRIN-LIKE"/>
    <property type="match status" value="1"/>
</dbReference>
<evidence type="ECO:0000256" key="2">
    <source>
        <dbReference type="ARBA" id="ARBA00022695"/>
    </source>
</evidence>
<dbReference type="GO" id="GO:0004519">
    <property type="term" value="F:endonuclease activity"/>
    <property type="evidence" value="ECO:0007669"/>
    <property type="project" value="UniProtKB-KW"/>
</dbReference>
<keyword evidence="4" id="KW-0255">Endonuclease</keyword>
<protein>
    <recommendedName>
        <fullName evidence="8">Reverse transcriptase RNase H-like domain-containing protein</fullName>
    </recommendedName>
</protein>
<reference evidence="9 10" key="1">
    <citation type="submission" date="2020-05" db="EMBL/GenBank/DDBJ databases">
        <title>Horizontal transmission and recombination maintain forever young bacterial symbiont genomes.</title>
        <authorList>
            <person name="Russell S.L."/>
            <person name="Pepper-Tunick E."/>
            <person name="Svedberg J."/>
            <person name="Byrne A."/>
            <person name="Ruelas Castillo J."/>
            <person name="Vollmers C."/>
            <person name="Beinart R.A."/>
            <person name="Corbett-Detig R."/>
        </authorList>
    </citation>
    <scope>NUCLEOTIDE SEQUENCE [LARGE SCALE GENOMIC DNA]</scope>
    <source>
        <strain evidence="9">4727-3</strain>
    </source>
</reference>
<dbReference type="AlphaFoldDB" id="A0A7Z0MPE4"/>
<dbReference type="SUPFAM" id="SSF56672">
    <property type="entry name" value="DNA/RNA polymerases"/>
    <property type="match status" value="1"/>
</dbReference>
<evidence type="ECO:0000256" key="1">
    <source>
        <dbReference type="ARBA" id="ARBA00022679"/>
    </source>
</evidence>
<keyword evidence="5" id="KW-0378">Hydrolase</keyword>
<dbReference type="InterPro" id="IPR050951">
    <property type="entry name" value="Retrovirus_Pol_polyprotein"/>
</dbReference>
<evidence type="ECO:0000256" key="5">
    <source>
        <dbReference type="ARBA" id="ARBA00022801"/>
    </source>
</evidence>
<comment type="caution">
    <text evidence="9">The sequence shown here is derived from an EMBL/GenBank/DDBJ whole genome shotgun (WGS) entry which is preliminary data.</text>
</comment>
<dbReference type="GO" id="GO:0003964">
    <property type="term" value="F:RNA-directed DNA polymerase activity"/>
    <property type="evidence" value="ECO:0007669"/>
    <property type="project" value="UniProtKB-KW"/>
</dbReference>
<dbReference type="PANTHER" id="PTHR37984">
    <property type="entry name" value="PROTEIN CBG26694"/>
    <property type="match status" value="1"/>
</dbReference>
<feature type="region of interest" description="Disordered" evidence="7">
    <location>
        <begin position="1"/>
        <end position="23"/>
    </location>
</feature>
<evidence type="ECO:0000256" key="3">
    <source>
        <dbReference type="ARBA" id="ARBA00022722"/>
    </source>
</evidence>
<dbReference type="InterPro" id="IPR041373">
    <property type="entry name" value="RT_RNaseH"/>
</dbReference>
<dbReference type="EMBL" id="JACCHS010000151">
    <property type="protein sequence ID" value="NYT47446.1"/>
    <property type="molecule type" value="Genomic_DNA"/>
</dbReference>
<dbReference type="Pfam" id="PF17917">
    <property type="entry name" value="RT_RNaseH"/>
    <property type="match status" value="1"/>
</dbReference>
<dbReference type="InterPro" id="IPR043502">
    <property type="entry name" value="DNA/RNA_pol_sf"/>
</dbReference>
<evidence type="ECO:0000256" key="7">
    <source>
        <dbReference type="SAM" id="MobiDB-lite"/>
    </source>
</evidence>
<feature type="domain" description="Reverse transcriptase RNase H-like" evidence="8">
    <location>
        <begin position="25"/>
        <end position="68"/>
    </location>
</feature>
<evidence type="ECO:0000313" key="9">
    <source>
        <dbReference type="EMBL" id="NYT47446.1"/>
    </source>
</evidence>
<proteinExistence type="predicted"/>
<evidence type="ECO:0000256" key="6">
    <source>
        <dbReference type="ARBA" id="ARBA00022918"/>
    </source>
</evidence>
<gene>
    <name evidence="9" type="ORF">H0A75_07595</name>
</gene>
<keyword evidence="1" id="KW-0808">Transferase</keyword>
<sequence>MAEGDTDIGKTPGKPRGKRNKGRVESLSYYLKGTHFVVQTDHNPLVWLNRMKDKNQRLLRWALALQPYQITVQYRKGHLNKNADGLSRC</sequence>
<evidence type="ECO:0000313" key="10">
    <source>
        <dbReference type="Proteomes" id="UP000537890"/>
    </source>
</evidence>
<keyword evidence="6" id="KW-0695">RNA-directed DNA polymerase</keyword>
<keyword evidence="3" id="KW-0540">Nuclease</keyword>